<dbReference type="SUPFAM" id="SSF56112">
    <property type="entry name" value="Protein kinase-like (PK-like)"/>
    <property type="match status" value="1"/>
</dbReference>
<dbReference type="NCBIfam" id="NF033483">
    <property type="entry name" value="PknB_PASTA_kin"/>
    <property type="match status" value="1"/>
</dbReference>
<dbReference type="Gene3D" id="3.30.200.20">
    <property type="entry name" value="Phosphorylase Kinase, domain 1"/>
    <property type="match status" value="1"/>
</dbReference>
<evidence type="ECO:0000256" key="4">
    <source>
        <dbReference type="ARBA" id="ARBA00022737"/>
    </source>
</evidence>
<dbReference type="EC" id="2.7.11.1" evidence="1"/>
<feature type="region of interest" description="Disordered" evidence="11">
    <location>
        <begin position="528"/>
        <end position="610"/>
    </location>
</feature>
<evidence type="ECO:0000256" key="8">
    <source>
        <dbReference type="ARBA" id="ARBA00047899"/>
    </source>
</evidence>
<keyword evidence="16" id="KW-1185">Reference proteome</keyword>
<dbReference type="OrthoDB" id="308915at2"/>
<dbReference type="AlphaFoldDB" id="A0A2W2CG34"/>
<evidence type="ECO:0000259" key="13">
    <source>
        <dbReference type="PROSITE" id="PS50011"/>
    </source>
</evidence>
<feature type="domain" description="PASTA" evidence="14">
    <location>
        <begin position="425"/>
        <end position="489"/>
    </location>
</feature>
<organism evidence="15 16">
    <name type="scientific">Micromonospora endophytica</name>
    <dbReference type="NCBI Taxonomy" id="515350"/>
    <lineage>
        <taxon>Bacteria</taxon>
        <taxon>Bacillati</taxon>
        <taxon>Actinomycetota</taxon>
        <taxon>Actinomycetes</taxon>
        <taxon>Micromonosporales</taxon>
        <taxon>Micromonosporaceae</taxon>
        <taxon>Micromonospora</taxon>
    </lineage>
</organism>
<dbReference type="FunFam" id="3.30.200.20:FF:000035">
    <property type="entry name" value="Serine/threonine protein kinase Stk1"/>
    <property type="match status" value="1"/>
</dbReference>
<evidence type="ECO:0000256" key="6">
    <source>
        <dbReference type="ARBA" id="ARBA00022777"/>
    </source>
</evidence>
<dbReference type="Proteomes" id="UP000248627">
    <property type="component" value="Unassembled WGS sequence"/>
</dbReference>
<keyword evidence="3" id="KW-0808">Transferase</keyword>
<dbReference type="GO" id="GO:0005524">
    <property type="term" value="F:ATP binding"/>
    <property type="evidence" value="ECO:0007669"/>
    <property type="project" value="UniProtKB-UniRule"/>
</dbReference>
<protein>
    <recommendedName>
        <fullName evidence="1">non-specific serine/threonine protein kinase</fullName>
        <ecNumber evidence="1">2.7.11.1</ecNumber>
    </recommendedName>
</protein>
<evidence type="ECO:0000313" key="15">
    <source>
        <dbReference type="EMBL" id="PZF98375.1"/>
    </source>
</evidence>
<evidence type="ECO:0000256" key="5">
    <source>
        <dbReference type="ARBA" id="ARBA00022741"/>
    </source>
</evidence>
<keyword evidence="12" id="KW-1133">Transmembrane helix</keyword>
<dbReference type="PANTHER" id="PTHR43289:SF6">
    <property type="entry name" value="SERINE_THREONINE-PROTEIN KINASE NEKL-3"/>
    <property type="match status" value="1"/>
</dbReference>
<comment type="catalytic activity">
    <reaction evidence="8">
        <text>L-threonyl-[protein] + ATP = O-phospho-L-threonyl-[protein] + ADP + H(+)</text>
        <dbReference type="Rhea" id="RHEA:46608"/>
        <dbReference type="Rhea" id="RHEA-COMP:11060"/>
        <dbReference type="Rhea" id="RHEA-COMP:11605"/>
        <dbReference type="ChEBI" id="CHEBI:15378"/>
        <dbReference type="ChEBI" id="CHEBI:30013"/>
        <dbReference type="ChEBI" id="CHEBI:30616"/>
        <dbReference type="ChEBI" id="CHEBI:61977"/>
        <dbReference type="ChEBI" id="CHEBI:456216"/>
        <dbReference type="EC" id="2.7.11.1"/>
    </reaction>
</comment>
<dbReference type="SMART" id="SM00220">
    <property type="entry name" value="S_TKc"/>
    <property type="match status" value="1"/>
</dbReference>
<dbReference type="GO" id="GO:0045717">
    <property type="term" value="P:negative regulation of fatty acid biosynthetic process"/>
    <property type="evidence" value="ECO:0007669"/>
    <property type="project" value="UniProtKB-ARBA"/>
</dbReference>
<keyword evidence="5 10" id="KW-0547">Nucleotide-binding</keyword>
<feature type="domain" description="PASTA" evidence="14">
    <location>
        <begin position="490"/>
        <end position="557"/>
    </location>
</feature>
<proteinExistence type="predicted"/>
<name>A0A2W2CG34_9ACTN</name>
<dbReference type="InterPro" id="IPR017441">
    <property type="entry name" value="Protein_kinase_ATP_BS"/>
</dbReference>
<dbReference type="CDD" id="cd06577">
    <property type="entry name" value="PASTA_pknB"/>
    <property type="match status" value="3"/>
</dbReference>
<keyword evidence="4" id="KW-0677">Repeat</keyword>
<dbReference type="Gene3D" id="3.30.10.20">
    <property type="match status" value="3"/>
</dbReference>
<dbReference type="PROSITE" id="PS00107">
    <property type="entry name" value="PROTEIN_KINASE_ATP"/>
    <property type="match status" value="1"/>
</dbReference>
<evidence type="ECO:0000256" key="10">
    <source>
        <dbReference type="PROSITE-ProRule" id="PRU10141"/>
    </source>
</evidence>
<evidence type="ECO:0000256" key="7">
    <source>
        <dbReference type="ARBA" id="ARBA00022840"/>
    </source>
</evidence>
<dbReference type="PROSITE" id="PS00108">
    <property type="entry name" value="PROTEIN_KINASE_ST"/>
    <property type="match status" value="1"/>
</dbReference>
<evidence type="ECO:0000256" key="11">
    <source>
        <dbReference type="SAM" id="MobiDB-lite"/>
    </source>
</evidence>
<sequence length="610" mass="64271">MTAQARLLGGRYQVGELLGYGGMAEVHRGRDLRLGRDVAIKMLRADLARDATFQMRFRREAQNAASLNHPAIVAVYDTGEETGPTGETLPFIVMEFVNGRTLKEVLGAEGRLQPRRALEICADMCAALEFSHRHGIIHRDIKPGNVMLTQTGQVKVMDFGIARALASGATTMTQTSAVIGTAQYLSPEQARGEAVDARSDVYAAGCVLFELLCGHPPFVGDSPVSVAYQHVREAPPTPSDINPDVNPAVDAIVLKALSKNPLNRYQSAGEMRADLLRAAAGRPVMATPVMREDETVAMAAAAPGYPSAGATQTRQIPARVGDPRQRRASSWLIAVFAALGVLAVIALIAAVLLNNREAPDVPVPTLTGMTQQEAVARIEQDGFTAAIGAPEFTSDCKKGTVTKQTPTAGDRVAPNSTVTLSICGGKPEVTIPPLVGSTRAAAEERLKELNLKFDIEEKDDAATKGQVLAVDPAEGEKVAEGTEVTLTVSKGNVVRVPNVVGLSEADAKRELSNAGFEVNVEIGPEVPAAQAGRVTDQNPNANSQRTKGTRVTIFVSVEEPEDPDPPTPDPPTSGTPSPTTTPPGDDDDGGGNGGGGPVLPTFPPFRLSGE</sequence>
<comment type="caution">
    <text evidence="15">The sequence shown here is derived from an EMBL/GenBank/DDBJ whole genome shotgun (WGS) entry which is preliminary data.</text>
</comment>
<evidence type="ECO:0000313" key="16">
    <source>
        <dbReference type="Proteomes" id="UP000248627"/>
    </source>
</evidence>
<feature type="binding site" evidence="10">
    <location>
        <position position="41"/>
    </location>
    <ligand>
        <name>ATP</name>
        <dbReference type="ChEBI" id="CHEBI:30616"/>
    </ligand>
</feature>
<dbReference type="InterPro" id="IPR011009">
    <property type="entry name" value="Kinase-like_dom_sf"/>
</dbReference>
<comment type="catalytic activity">
    <reaction evidence="9">
        <text>L-seryl-[protein] + ATP = O-phospho-L-seryl-[protein] + ADP + H(+)</text>
        <dbReference type="Rhea" id="RHEA:17989"/>
        <dbReference type="Rhea" id="RHEA-COMP:9863"/>
        <dbReference type="Rhea" id="RHEA-COMP:11604"/>
        <dbReference type="ChEBI" id="CHEBI:15378"/>
        <dbReference type="ChEBI" id="CHEBI:29999"/>
        <dbReference type="ChEBI" id="CHEBI:30616"/>
        <dbReference type="ChEBI" id="CHEBI:83421"/>
        <dbReference type="ChEBI" id="CHEBI:456216"/>
        <dbReference type="EC" id="2.7.11.1"/>
    </reaction>
</comment>
<feature type="domain" description="PASTA" evidence="14">
    <location>
        <begin position="357"/>
        <end position="424"/>
    </location>
</feature>
<dbReference type="InterPro" id="IPR000719">
    <property type="entry name" value="Prot_kinase_dom"/>
</dbReference>
<feature type="domain" description="Protein kinase" evidence="13">
    <location>
        <begin position="12"/>
        <end position="276"/>
    </location>
</feature>
<evidence type="ECO:0000256" key="1">
    <source>
        <dbReference type="ARBA" id="ARBA00012513"/>
    </source>
</evidence>
<dbReference type="PROSITE" id="PS51178">
    <property type="entry name" value="PASTA"/>
    <property type="match status" value="3"/>
</dbReference>
<dbReference type="FunFam" id="1.10.510.10:FF:000021">
    <property type="entry name" value="Serine/threonine protein kinase"/>
    <property type="match status" value="1"/>
</dbReference>
<evidence type="ECO:0000256" key="9">
    <source>
        <dbReference type="ARBA" id="ARBA00048679"/>
    </source>
</evidence>
<evidence type="ECO:0000256" key="12">
    <source>
        <dbReference type="SAM" id="Phobius"/>
    </source>
</evidence>
<dbReference type="Gene3D" id="1.10.510.10">
    <property type="entry name" value="Transferase(Phosphotransferase) domain 1"/>
    <property type="match status" value="1"/>
</dbReference>
<dbReference type="EMBL" id="POTX01000041">
    <property type="protein sequence ID" value="PZF98375.1"/>
    <property type="molecule type" value="Genomic_DNA"/>
</dbReference>
<evidence type="ECO:0000256" key="3">
    <source>
        <dbReference type="ARBA" id="ARBA00022679"/>
    </source>
</evidence>
<dbReference type="Pfam" id="PF00069">
    <property type="entry name" value="Pkinase"/>
    <property type="match status" value="1"/>
</dbReference>
<dbReference type="GO" id="GO:0004674">
    <property type="term" value="F:protein serine/threonine kinase activity"/>
    <property type="evidence" value="ECO:0007669"/>
    <property type="project" value="UniProtKB-KW"/>
</dbReference>
<keyword evidence="2" id="KW-0723">Serine/threonine-protein kinase</keyword>
<dbReference type="InterPro" id="IPR005543">
    <property type="entry name" value="PASTA_dom"/>
</dbReference>
<accession>A0A2W2CG34</accession>
<dbReference type="RefSeq" id="WP_111242778.1">
    <property type="nucleotide sequence ID" value="NZ_POTX01000041.1"/>
</dbReference>
<feature type="compositionally biased region" description="Polar residues" evidence="11">
    <location>
        <begin position="535"/>
        <end position="546"/>
    </location>
</feature>
<dbReference type="PROSITE" id="PS50011">
    <property type="entry name" value="PROTEIN_KINASE_DOM"/>
    <property type="match status" value="1"/>
</dbReference>
<reference evidence="15 16" key="1">
    <citation type="submission" date="2018-01" db="EMBL/GenBank/DDBJ databases">
        <title>Draft genome sequence of Jishengella endophytica.</title>
        <authorList>
            <person name="Sahin N."/>
            <person name="Ay H."/>
            <person name="Saygin H."/>
        </authorList>
    </citation>
    <scope>NUCLEOTIDE SEQUENCE [LARGE SCALE GENOMIC DNA]</scope>
    <source>
        <strain evidence="15 16">DSM 45430</strain>
    </source>
</reference>
<dbReference type="SMART" id="SM00740">
    <property type="entry name" value="PASTA"/>
    <property type="match status" value="3"/>
</dbReference>
<evidence type="ECO:0000256" key="2">
    <source>
        <dbReference type="ARBA" id="ARBA00022527"/>
    </source>
</evidence>
<keyword evidence="6 15" id="KW-0418">Kinase</keyword>
<dbReference type="CDD" id="cd14014">
    <property type="entry name" value="STKc_PknB_like"/>
    <property type="match status" value="1"/>
</dbReference>
<keyword evidence="12" id="KW-0472">Membrane</keyword>
<evidence type="ECO:0000259" key="14">
    <source>
        <dbReference type="PROSITE" id="PS51178"/>
    </source>
</evidence>
<dbReference type="PANTHER" id="PTHR43289">
    <property type="entry name" value="MITOGEN-ACTIVATED PROTEIN KINASE KINASE KINASE 20-RELATED"/>
    <property type="match status" value="1"/>
</dbReference>
<feature type="transmembrane region" description="Helical" evidence="12">
    <location>
        <begin position="331"/>
        <end position="353"/>
    </location>
</feature>
<dbReference type="Pfam" id="PF03793">
    <property type="entry name" value="PASTA"/>
    <property type="match status" value="3"/>
</dbReference>
<gene>
    <name evidence="15" type="ORF">C1I93_09000</name>
</gene>
<keyword evidence="12" id="KW-0812">Transmembrane</keyword>
<keyword evidence="7 10" id="KW-0067">ATP-binding</keyword>
<dbReference type="InterPro" id="IPR008271">
    <property type="entry name" value="Ser/Thr_kinase_AS"/>
</dbReference>